<dbReference type="Pfam" id="PF02638">
    <property type="entry name" value="GHL10"/>
    <property type="match status" value="1"/>
</dbReference>
<dbReference type="PANTHER" id="PTHR43405">
    <property type="entry name" value="GLYCOSYL HYDROLASE DIGH"/>
    <property type="match status" value="1"/>
</dbReference>
<dbReference type="OrthoDB" id="9794671at2"/>
<keyword evidence="1 2" id="KW-0732">Signal</keyword>
<dbReference type="SUPFAM" id="SSF51445">
    <property type="entry name" value="(Trans)glycosidases"/>
    <property type="match status" value="1"/>
</dbReference>
<evidence type="ECO:0000313" key="4">
    <source>
        <dbReference type="EMBL" id="QDV07233.1"/>
    </source>
</evidence>
<dbReference type="RefSeq" id="WP_145198111.1">
    <property type="nucleotide sequence ID" value="NZ_CP036434.1"/>
</dbReference>
<dbReference type="InterPro" id="IPR017853">
    <property type="entry name" value="GH"/>
</dbReference>
<feature type="domain" description="Glycosyl hydrolase-like 10" evidence="3">
    <location>
        <begin position="37"/>
        <end position="345"/>
    </location>
</feature>
<evidence type="ECO:0000256" key="2">
    <source>
        <dbReference type="SAM" id="SignalP"/>
    </source>
</evidence>
<feature type="chain" id="PRO_5021938402" description="Glycosyl hydrolase-like 10 domain-containing protein" evidence="2">
    <location>
        <begin position="19"/>
        <end position="500"/>
    </location>
</feature>
<feature type="signal peptide" evidence="2">
    <location>
        <begin position="1"/>
        <end position="18"/>
    </location>
</feature>
<accession>A0A518ET29</accession>
<organism evidence="4 5">
    <name type="scientific">Saltatorellus ferox</name>
    <dbReference type="NCBI Taxonomy" id="2528018"/>
    <lineage>
        <taxon>Bacteria</taxon>
        <taxon>Pseudomonadati</taxon>
        <taxon>Planctomycetota</taxon>
        <taxon>Planctomycetia</taxon>
        <taxon>Planctomycetia incertae sedis</taxon>
        <taxon>Saltatorellus</taxon>
    </lineage>
</organism>
<reference evidence="4 5" key="1">
    <citation type="submission" date="2019-02" db="EMBL/GenBank/DDBJ databases">
        <title>Deep-cultivation of Planctomycetes and their phenomic and genomic characterization uncovers novel biology.</title>
        <authorList>
            <person name="Wiegand S."/>
            <person name="Jogler M."/>
            <person name="Boedeker C."/>
            <person name="Pinto D."/>
            <person name="Vollmers J."/>
            <person name="Rivas-Marin E."/>
            <person name="Kohn T."/>
            <person name="Peeters S.H."/>
            <person name="Heuer A."/>
            <person name="Rast P."/>
            <person name="Oberbeckmann S."/>
            <person name="Bunk B."/>
            <person name="Jeske O."/>
            <person name="Meyerdierks A."/>
            <person name="Storesund J.E."/>
            <person name="Kallscheuer N."/>
            <person name="Luecker S."/>
            <person name="Lage O.M."/>
            <person name="Pohl T."/>
            <person name="Merkel B.J."/>
            <person name="Hornburger P."/>
            <person name="Mueller R.-W."/>
            <person name="Bruemmer F."/>
            <person name="Labrenz M."/>
            <person name="Spormann A.M."/>
            <person name="Op den Camp H."/>
            <person name="Overmann J."/>
            <person name="Amann R."/>
            <person name="Jetten M.S.M."/>
            <person name="Mascher T."/>
            <person name="Medema M.H."/>
            <person name="Devos D.P."/>
            <person name="Kaster A.-K."/>
            <person name="Ovreas L."/>
            <person name="Rohde M."/>
            <person name="Galperin M.Y."/>
            <person name="Jogler C."/>
        </authorList>
    </citation>
    <scope>NUCLEOTIDE SEQUENCE [LARGE SCALE GENOMIC DNA]</scope>
    <source>
        <strain evidence="4 5">Poly30</strain>
    </source>
</reference>
<gene>
    <name evidence="4" type="ORF">Poly30_27520</name>
</gene>
<dbReference type="PROSITE" id="PS51257">
    <property type="entry name" value="PROKAR_LIPOPROTEIN"/>
    <property type="match status" value="1"/>
</dbReference>
<evidence type="ECO:0000256" key="1">
    <source>
        <dbReference type="ARBA" id="ARBA00022729"/>
    </source>
</evidence>
<dbReference type="PANTHER" id="PTHR43405:SF1">
    <property type="entry name" value="GLYCOSYL HYDROLASE DIGH"/>
    <property type="match status" value="1"/>
</dbReference>
<protein>
    <recommendedName>
        <fullName evidence="3">Glycosyl hydrolase-like 10 domain-containing protein</fullName>
    </recommendedName>
</protein>
<dbReference type="EMBL" id="CP036434">
    <property type="protein sequence ID" value="QDV07233.1"/>
    <property type="molecule type" value="Genomic_DNA"/>
</dbReference>
<dbReference type="Gene3D" id="3.20.20.80">
    <property type="entry name" value="Glycosidases"/>
    <property type="match status" value="1"/>
</dbReference>
<dbReference type="InterPro" id="IPR052177">
    <property type="entry name" value="Divisome_Glycosyl_Hydrolase"/>
</dbReference>
<dbReference type="InterPro" id="IPR003790">
    <property type="entry name" value="GHL10"/>
</dbReference>
<evidence type="ECO:0000313" key="5">
    <source>
        <dbReference type="Proteomes" id="UP000320390"/>
    </source>
</evidence>
<keyword evidence="5" id="KW-1185">Reference proteome</keyword>
<name>A0A518ET29_9BACT</name>
<sequence length="500" mass="56146" precursor="true">MMLSVRIVAALSWGLMLAGCRTPVPSAQPLLPEPAREFRAAWVATVSNIDWPSKPGLPSDVQKAEALAMLDRMAALRMNAVVLQVRPHCDALYESTLEPWSAYLSGAEGVPPAPFYDPLSFWIEEAHARGLELHAWFNPYRAAHPGRPGLAAATSILNQRPELAVTLGTRGYRWLDPALDAVQEHSLAVVLDVVERYDVDGVHFDDYFYPYASYHDGQDFPDEQSWDAYVTSGGRLDRGDWRRASVDRFVEDVYRGIKEVKPWVEFGISPFGIWRPAHPEGIQGLDQYAVLYADAKKWLEKGWVDYFTPQLYWPIAKTAQSFPRLLAWWSEHNREGRHLWPGLAISRMKGESGATELAGEILIERAMEPQSPGVCFFSMRHLMREDSPLGVRLLDDLFAEGALIPASPWLGARVPSRPKSTVDAAGVDLIPGSEADVVCHWIVQWEIGDRWRTRILPGSRERWEWPSPPDRVAVRAVGRSRVVGPPVVTRVTGQRVMAET</sequence>
<dbReference type="Proteomes" id="UP000320390">
    <property type="component" value="Chromosome"/>
</dbReference>
<dbReference type="AlphaFoldDB" id="A0A518ET29"/>
<proteinExistence type="predicted"/>
<evidence type="ECO:0000259" key="3">
    <source>
        <dbReference type="Pfam" id="PF02638"/>
    </source>
</evidence>